<dbReference type="PANTHER" id="PTHR12294">
    <property type="entry name" value="EF HAND DOMAIN FAMILY A1,A2-RELATED"/>
    <property type="match status" value="1"/>
</dbReference>
<gene>
    <name evidence="4" type="ORF">NQ314_014260</name>
</gene>
<organism evidence="4 5">
    <name type="scientific">Rhamnusium bicolor</name>
    <dbReference type="NCBI Taxonomy" id="1586634"/>
    <lineage>
        <taxon>Eukaryota</taxon>
        <taxon>Metazoa</taxon>
        <taxon>Ecdysozoa</taxon>
        <taxon>Arthropoda</taxon>
        <taxon>Hexapoda</taxon>
        <taxon>Insecta</taxon>
        <taxon>Pterygota</taxon>
        <taxon>Neoptera</taxon>
        <taxon>Endopterygota</taxon>
        <taxon>Coleoptera</taxon>
        <taxon>Polyphaga</taxon>
        <taxon>Cucujiformia</taxon>
        <taxon>Chrysomeloidea</taxon>
        <taxon>Cerambycidae</taxon>
        <taxon>Lepturinae</taxon>
        <taxon>Rhagiini</taxon>
        <taxon>Rhamnusium</taxon>
    </lineage>
</organism>
<keyword evidence="2" id="KW-0677">Repeat</keyword>
<comment type="subcellular location">
    <subcellularLocation>
        <location evidence="1">Mitochondrion inner membrane</location>
    </subcellularLocation>
</comment>
<dbReference type="EMBL" id="JANEYF010003935">
    <property type="protein sequence ID" value="KAJ8933021.1"/>
    <property type="molecule type" value="Genomic_DNA"/>
</dbReference>
<dbReference type="AlphaFoldDB" id="A0AAV8X3H1"/>
<reference evidence="4" key="1">
    <citation type="journal article" date="2023" name="Insect Mol. Biol.">
        <title>Genome sequencing provides insights into the evolution of gene families encoding plant cell wall-degrading enzymes in longhorned beetles.</title>
        <authorList>
            <person name="Shin N.R."/>
            <person name="Okamura Y."/>
            <person name="Kirsch R."/>
            <person name="Pauchet Y."/>
        </authorList>
    </citation>
    <scope>NUCLEOTIDE SEQUENCE</scope>
    <source>
        <strain evidence="4">RBIC_L_NR</strain>
    </source>
</reference>
<dbReference type="GO" id="GO:0036444">
    <property type="term" value="P:calcium import into the mitochondrion"/>
    <property type="evidence" value="ECO:0007669"/>
    <property type="project" value="TreeGrafter"/>
</dbReference>
<dbReference type="GO" id="GO:0005509">
    <property type="term" value="F:calcium ion binding"/>
    <property type="evidence" value="ECO:0007669"/>
    <property type="project" value="InterPro"/>
</dbReference>
<comment type="caution">
    <text evidence="4">The sequence shown here is derived from an EMBL/GenBank/DDBJ whole genome shotgun (WGS) entry which is preliminary data.</text>
</comment>
<dbReference type="InterPro" id="IPR039800">
    <property type="entry name" value="MICU1/2/3"/>
</dbReference>
<dbReference type="GO" id="GO:0051560">
    <property type="term" value="P:mitochondrial calcium ion homeostasis"/>
    <property type="evidence" value="ECO:0007669"/>
    <property type="project" value="TreeGrafter"/>
</dbReference>
<evidence type="ECO:0000313" key="5">
    <source>
        <dbReference type="Proteomes" id="UP001162156"/>
    </source>
</evidence>
<name>A0AAV8X3H1_9CUCU</name>
<sequence>MIEMYDEDVKVVKLTSREKRFIRFSSVEYNGQLYMTPQDFLESVVEAEPRRMYYKTSGMYML</sequence>
<proteinExistence type="predicted"/>
<accession>A0AAV8X3H1</accession>
<evidence type="ECO:0000313" key="4">
    <source>
        <dbReference type="EMBL" id="KAJ8933021.1"/>
    </source>
</evidence>
<evidence type="ECO:0000256" key="2">
    <source>
        <dbReference type="ARBA" id="ARBA00022737"/>
    </source>
</evidence>
<dbReference type="PANTHER" id="PTHR12294:SF13">
    <property type="entry name" value="MITOCHONDRIAL CALCIUM UPTAKE 3, ISOFORM D"/>
    <property type="match status" value="1"/>
</dbReference>
<dbReference type="Proteomes" id="UP001162156">
    <property type="component" value="Unassembled WGS sequence"/>
</dbReference>
<keyword evidence="5" id="KW-1185">Reference proteome</keyword>
<protein>
    <submittedName>
        <fullName evidence="4">Uncharacterized protein</fullName>
    </submittedName>
</protein>
<evidence type="ECO:0000256" key="1">
    <source>
        <dbReference type="ARBA" id="ARBA00004273"/>
    </source>
</evidence>
<keyword evidence="3" id="KW-0472">Membrane</keyword>
<evidence type="ECO:0000256" key="3">
    <source>
        <dbReference type="ARBA" id="ARBA00023136"/>
    </source>
</evidence>
<dbReference type="GO" id="GO:1990246">
    <property type="term" value="C:uniplex complex"/>
    <property type="evidence" value="ECO:0007669"/>
    <property type="project" value="TreeGrafter"/>
</dbReference>